<dbReference type="Proteomes" id="UP001055072">
    <property type="component" value="Unassembled WGS sequence"/>
</dbReference>
<proteinExistence type="predicted"/>
<dbReference type="EMBL" id="MU274950">
    <property type="protein sequence ID" value="KAI0083917.1"/>
    <property type="molecule type" value="Genomic_DNA"/>
</dbReference>
<name>A0ACB8TPH2_9APHY</name>
<accession>A0ACB8TPH2</accession>
<evidence type="ECO:0000313" key="2">
    <source>
        <dbReference type="Proteomes" id="UP001055072"/>
    </source>
</evidence>
<evidence type="ECO:0000313" key="1">
    <source>
        <dbReference type="EMBL" id="KAI0083917.1"/>
    </source>
</evidence>
<reference evidence="1" key="1">
    <citation type="journal article" date="2021" name="Environ. Microbiol.">
        <title>Gene family expansions and transcriptome signatures uncover fungal adaptations to wood decay.</title>
        <authorList>
            <person name="Hage H."/>
            <person name="Miyauchi S."/>
            <person name="Viragh M."/>
            <person name="Drula E."/>
            <person name="Min B."/>
            <person name="Chaduli D."/>
            <person name="Navarro D."/>
            <person name="Favel A."/>
            <person name="Norest M."/>
            <person name="Lesage-Meessen L."/>
            <person name="Balint B."/>
            <person name="Merenyi Z."/>
            <person name="de Eugenio L."/>
            <person name="Morin E."/>
            <person name="Martinez A.T."/>
            <person name="Baldrian P."/>
            <person name="Stursova M."/>
            <person name="Martinez M.J."/>
            <person name="Novotny C."/>
            <person name="Magnuson J.K."/>
            <person name="Spatafora J.W."/>
            <person name="Maurice S."/>
            <person name="Pangilinan J."/>
            <person name="Andreopoulos W."/>
            <person name="LaButti K."/>
            <person name="Hundley H."/>
            <person name="Na H."/>
            <person name="Kuo A."/>
            <person name="Barry K."/>
            <person name="Lipzen A."/>
            <person name="Henrissat B."/>
            <person name="Riley R."/>
            <person name="Ahrendt S."/>
            <person name="Nagy L.G."/>
            <person name="Grigoriev I.V."/>
            <person name="Martin F."/>
            <person name="Rosso M.N."/>
        </authorList>
    </citation>
    <scope>NUCLEOTIDE SEQUENCE</scope>
    <source>
        <strain evidence="1">CBS 384.51</strain>
    </source>
</reference>
<organism evidence="1 2">
    <name type="scientific">Irpex rosettiformis</name>
    <dbReference type="NCBI Taxonomy" id="378272"/>
    <lineage>
        <taxon>Eukaryota</taxon>
        <taxon>Fungi</taxon>
        <taxon>Dikarya</taxon>
        <taxon>Basidiomycota</taxon>
        <taxon>Agaricomycotina</taxon>
        <taxon>Agaricomycetes</taxon>
        <taxon>Polyporales</taxon>
        <taxon>Irpicaceae</taxon>
        <taxon>Irpex</taxon>
    </lineage>
</organism>
<comment type="caution">
    <text evidence="1">The sequence shown here is derived from an EMBL/GenBank/DDBJ whole genome shotgun (WGS) entry which is preliminary data.</text>
</comment>
<protein>
    <submittedName>
        <fullName evidence="1">Uncharacterized protein</fullName>
    </submittedName>
</protein>
<sequence length="159" mass="18018">MPATREQLQSSAAALCNDFATQAPLDTLLSHFSTTHQVSAKEHGLQLLAPFLGRTFTGRTGLEEYFGLLQKYLVYENMSFGEWVVDAEARKVNVRGKARFEWIEGVGKGQWWDEEFVYVLDFDDEAKITNYQVWADSGAAYLARTGKLRDLCKGPEKKE</sequence>
<gene>
    <name evidence="1" type="ORF">BDY19DRAFT_603036</name>
</gene>
<keyword evidence="2" id="KW-1185">Reference proteome</keyword>